<accession>A0A1M6TGR6</accession>
<feature type="coiled-coil region" evidence="3">
    <location>
        <begin position="359"/>
        <end position="397"/>
    </location>
</feature>
<evidence type="ECO:0000256" key="3">
    <source>
        <dbReference type="SAM" id="Coils"/>
    </source>
</evidence>
<dbReference type="STRING" id="1121322.SAMN02745136_02796"/>
<dbReference type="GO" id="GO:0030313">
    <property type="term" value="C:cell envelope"/>
    <property type="evidence" value="ECO:0007669"/>
    <property type="project" value="UniProtKB-SubCell"/>
</dbReference>
<evidence type="ECO:0000313" key="4">
    <source>
        <dbReference type="EMBL" id="SHK56123.1"/>
    </source>
</evidence>
<evidence type="ECO:0000256" key="1">
    <source>
        <dbReference type="ARBA" id="ARBA00004196"/>
    </source>
</evidence>
<dbReference type="InterPro" id="IPR050465">
    <property type="entry name" value="UPF0194_transport"/>
</dbReference>
<dbReference type="EMBL" id="FRAC01000013">
    <property type="protein sequence ID" value="SHK56123.1"/>
    <property type="molecule type" value="Genomic_DNA"/>
</dbReference>
<name>A0A1M6TGR6_9FIRM</name>
<feature type="coiled-coil region" evidence="3">
    <location>
        <begin position="242"/>
        <end position="269"/>
    </location>
</feature>
<dbReference type="PANTHER" id="PTHR32347">
    <property type="entry name" value="EFFLUX SYSTEM COMPONENT YKNX-RELATED"/>
    <property type="match status" value="1"/>
</dbReference>
<sequence length="681" mass="76409">MERKLKKLIIGFFIAMLTFTIISRTADSVMVARVGVDSIKRNSLSYEVSGTGTVKGNSGKYILLQSGCRIAKLPKKPGDTVKKGDILFIYDLPNLKDQKETLNGELKKMQLQYEKAGLGTVSGDGNLDLETALLQESNALDDLKEAKASLKDIQKTAKKKKKEEYNTAFEELTDLKSQKETALKTFQRALNDSTEALTELEEPEQTLKGLLKDYKEAVISRQEEAITARSNYIFDFYYTKKYTEHKQDVKNAETSLNRAKEDLAETIRKWNEAINDWERYSDDPATRKAYEQQIASRNSEVKSGNRAVEDAQNKLDELTEEDVKLNTALKAYRSDIESNSAASPTLSYQQLYQLVLRKLDIKEETLNTAKTKIERAKEDLGDQEKEWNEKVAKAQKKTDLLNSDLKAMEMGTYDYGNDQKEGEKAVEAAGRALKAARLSLDKVKDGNEVKQETKQKEEKGEALDLSALRLDIDKKEEEIHNITEIINNKGRVTSPVNGVISQSSLNYGMLVTGSEKFIISTGGYELSMKASEKDMKYFVTGDEVNIKPYNSNKSLTSKLESIGLPDSNGRVTFTALLPKGNYKEGDSLEYQLSKTSEEFEECIPIGAIRQGSDNSTYVLLVKEKDSVLGKETEAFKLNVKVLDKDKKTAAIEGSLSEKDSVITDSNKFVEEGDRVRVNETK</sequence>
<proteinExistence type="predicted"/>
<dbReference type="OrthoDB" id="1995149at2"/>
<dbReference type="Gene3D" id="2.40.420.20">
    <property type="match status" value="1"/>
</dbReference>
<feature type="coiled-coil region" evidence="3">
    <location>
        <begin position="92"/>
        <end position="178"/>
    </location>
</feature>
<dbReference type="AlphaFoldDB" id="A0A1M6TGR6"/>
<evidence type="ECO:0000256" key="2">
    <source>
        <dbReference type="ARBA" id="ARBA00023054"/>
    </source>
</evidence>
<protein>
    <submittedName>
        <fullName evidence="4">Biotin-lipoyl like</fullName>
    </submittedName>
</protein>
<dbReference type="RefSeq" id="WP_073276928.1">
    <property type="nucleotide sequence ID" value="NZ_FRAC01000013.1"/>
</dbReference>
<keyword evidence="5" id="KW-1185">Reference proteome</keyword>
<gene>
    <name evidence="4" type="ORF">SAMN02745136_02796</name>
</gene>
<comment type="subcellular location">
    <subcellularLocation>
        <location evidence="1">Cell envelope</location>
    </subcellularLocation>
</comment>
<feature type="coiled-coil region" evidence="3">
    <location>
        <begin position="301"/>
        <end position="335"/>
    </location>
</feature>
<dbReference type="PANTHER" id="PTHR32347:SF14">
    <property type="entry name" value="EFFLUX SYSTEM COMPONENT YKNX-RELATED"/>
    <property type="match status" value="1"/>
</dbReference>
<dbReference type="Proteomes" id="UP000184386">
    <property type="component" value="Unassembled WGS sequence"/>
</dbReference>
<organism evidence="4 5">
    <name type="scientific">Anaerocolumna jejuensis DSM 15929</name>
    <dbReference type="NCBI Taxonomy" id="1121322"/>
    <lineage>
        <taxon>Bacteria</taxon>
        <taxon>Bacillati</taxon>
        <taxon>Bacillota</taxon>
        <taxon>Clostridia</taxon>
        <taxon>Lachnospirales</taxon>
        <taxon>Lachnospiraceae</taxon>
        <taxon>Anaerocolumna</taxon>
    </lineage>
</organism>
<reference evidence="4 5" key="1">
    <citation type="submission" date="2016-11" db="EMBL/GenBank/DDBJ databases">
        <authorList>
            <person name="Jaros S."/>
            <person name="Januszkiewicz K."/>
            <person name="Wedrychowicz H."/>
        </authorList>
    </citation>
    <scope>NUCLEOTIDE SEQUENCE [LARGE SCALE GENOMIC DNA]</scope>
    <source>
        <strain evidence="4 5">DSM 15929</strain>
    </source>
</reference>
<keyword evidence="2 3" id="KW-0175">Coiled coil</keyword>
<evidence type="ECO:0000313" key="5">
    <source>
        <dbReference type="Proteomes" id="UP000184386"/>
    </source>
</evidence>